<evidence type="ECO:0000256" key="1">
    <source>
        <dbReference type="SAM" id="Phobius"/>
    </source>
</evidence>
<accession>A0A816F7S0</accession>
<evidence type="ECO:0000313" key="2">
    <source>
        <dbReference type="EMBL" id="CAF1659834.1"/>
    </source>
</evidence>
<dbReference type="AlphaFoldDB" id="A0A816F7S0"/>
<feature type="transmembrane region" description="Helical" evidence="1">
    <location>
        <begin position="12"/>
        <end position="40"/>
    </location>
</feature>
<organism evidence="2 3">
    <name type="scientific">Adineta ricciae</name>
    <name type="common">Rotifer</name>
    <dbReference type="NCBI Taxonomy" id="249248"/>
    <lineage>
        <taxon>Eukaryota</taxon>
        <taxon>Metazoa</taxon>
        <taxon>Spiralia</taxon>
        <taxon>Gnathifera</taxon>
        <taxon>Rotifera</taxon>
        <taxon>Eurotatoria</taxon>
        <taxon>Bdelloidea</taxon>
        <taxon>Adinetida</taxon>
        <taxon>Adinetidae</taxon>
        <taxon>Adineta</taxon>
    </lineage>
</organism>
<feature type="transmembrane region" description="Helical" evidence="1">
    <location>
        <begin position="551"/>
        <end position="576"/>
    </location>
</feature>
<proteinExistence type="predicted"/>
<keyword evidence="1" id="KW-0812">Transmembrane</keyword>
<gene>
    <name evidence="2" type="ORF">XAT740_LOCUS56633</name>
</gene>
<evidence type="ECO:0000313" key="3">
    <source>
        <dbReference type="Proteomes" id="UP000663828"/>
    </source>
</evidence>
<sequence length="663" mass="75490">MYQFRRLSQNQLCSSFLYTVIVILVISLITILVLLLWYLLASMHSGHRQNTCPPNPCVSTTLTNVNTTQTYTISSTSSTSFSSASILSTESVTSKKRTYKETCDHLFDCYIESGLLCVYGWNEMKQCLCEGSHYWSVQRNKCLRKGGMNDSCNLDYECHREIGFVCEKLPNVATKTCICAADIYWAKDSNCGHTMIQHIVDCIDETYATNCLVLGMNGIYHMVTIRSLTTKELAFDWFLIDNRMLSDLPQLSCAFNNETRYCFGLSTQDTEHSLKLAQFTRTGFHGIENLAGANIGTAFGLADKDSVSVYVRDDQNVLYRRYIIDDELSSVYYIAPSVTGDPTCYIQQVSSTRQLFCFARNQIHGLSEYAELSLNTWRVTPLGYETDRILSAAAPVCSYVGSVHRYCFDIFENEQIYRILYTTNGWSTWQMIGNGQQQFLNPPVFFTSKLQNASDADQTCYLIAIDRNSQLQLSMNSNCAAFDNFSFWIPIESNRKFKQFDKVFRLRDGTIGVLGIDEQNLAYYIYLDLDTRSFTLSQPALTVRIGMERAWPMFALGASCILVTAIVFGILCGNMLRARRKIERLQREIEEKQQQYPMYLIHSQSQKSLQLPTSPLNNKTNNNTNQSAAINMSATNITAPIIRDPTFKIHPYLHFSNKHIVEL</sequence>
<reference evidence="2" key="1">
    <citation type="submission" date="2021-02" db="EMBL/GenBank/DDBJ databases">
        <authorList>
            <person name="Nowell W R."/>
        </authorList>
    </citation>
    <scope>NUCLEOTIDE SEQUENCE</scope>
</reference>
<keyword evidence="1" id="KW-0472">Membrane</keyword>
<comment type="caution">
    <text evidence="2">The sequence shown here is derived from an EMBL/GenBank/DDBJ whole genome shotgun (WGS) entry which is preliminary data.</text>
</comment>
<keyword evidence="1" id="KW-1133">Transmembrane helix</keyword>
<keyword evidence="3" id="KW-1185">Reference proteome</keyword>
<protein>
    <submittedName>
        <fullName evidence="2">Uncharacterized protein</fullName>
    </submittedName>
</protein>
<dbReference type="SUPFAM" id="SSF89372">
    <property type="entry name" value="Fucose-specific lectin"/>
    <property type="match status" value="1"/>
</dbReference>
<dbReference type="Proteomes" id="UP000663828">
    <property type="component" value="Unassembled WGS sequence"/>
</dbReference>
<name>A0A816F7S0_ADIRI</name>
<dbReference type="EMBL" id="CAJNOR010011223">
    <property type="protein sequence ID" value="CAF1659834.1"/>
    <property type="molecule type" value="Genomic_DNA"/>
</dbReference>